<sequence length="83" mass="9016">MSTEPTEWTNSRAAEWVSAETAGRQRGVGGRPGGPSRIGRIGRISDQSPEEKRGALHSSAGFGRLLELNVKTWKGGRRGRERA</sequence>
<dbReference type="EMBL" id="UZAH01027032">
    <property type="protein sequence ID" value="VDO87922.1"/>
    <property type="molecule type" value="Genomic_DNA"/>
</dbReference>
<dbReference type="WBParaSite" id="HPBE_0001123601-mRNA-1">
    <property type="protein sequence ID" value="HPBE_0001123601-mRNA-1"/>
    <property type="gene ID" value="HPBE_0001123601"/>
</dbReference>
<proteinExistence type="predicted"/>
<protein>
    <submittedName>
        <fullName evidence="2 4">Uncharacterized protein</fullName>
    </submittedName>
</protein>
<evidence type="ECO:0000313" key="2">
    <source>
        <dbReference type="EMBL" id="VDO87922.1"/>
    </source>
</evidence>
<keyword evidence="3" id="KW-1185">Reference proteome</keyword>
<organism evidence="3 4">
    <name type="scientific">Heligmosomoides polygyrus</name>
    <name type="common">Parasitic roundworm</name>
    <dbReference type="NCBI Taxonomy" id="6339"/>
    <lineage>
        <taxon>Eukaryota</taxon>
        <taxon>Metazoa</taxon>
        <taxon>Ecdysozoa</taxon>
        <taxon>Nematoda</taxon>
        <taxon>Chromadorea</taxon>
        <taxon>Rhabditida</taxon>
        <taxon>Rhabditina</taxon>
        <taxon>Rhabditomorpha</taxon>
        <taxon>Strongyloidea</taxon>
        <taxon>Heligmosomidae</taxon>
        <taxon>Heligmosomoides</taxon>
    </lineage>
</organism>
<feature type="compositionally biased region" description="Low complexity" evidence="1">
    <location>
        <begin position="34"/>
        <end position="45"/>
    </location>
</feature>
<dbReference type="AlphaFoldDB" id="A0A183FT74"/>
<feature type="region of interest" description="Disordered" evidence="1">
    <location>
        <begin position="21"/>
        <end position="56"/>
    </location>
</feature>
<reference evidence="4" key="2">
    <citation type="submission" date="2019-09" db="UniProtKB">
        <authorList>
            <consortium name="WormBaseParasite"/>
        </authorList>
    </citation>
    <scope>IDENTIFICATION</scope>
</reference>
<evidence type="ECO:0000313" key="3">
    <source>
        <dbReference type="Proteomes" id="UP000050761"/>
    </source>
</evidence>
<name>A0A183FT74_HELPZ</name>
<gene>
    <name evidence="2" type="ORF">HPBE_LOCUS11237</name>
</gene>
<accession>A0A183FT74</accession>
<reference evidence="2 3" key="1">
    <citation type="submission" date="2018-11" db="EMBL/GenBank/DDBJ databases">
        <authorList>
            <consortium name="Pathogen Informatics"/>
        </authorList>
    </citation>
    <scope>NUCLEOTIDE SEQUENCE [LARGE SCALE GENOMIC DNA]</scope>
</reference>
<accession>A0A3P8CUJ3</accession>
<evidence type="ECO:0000313" key="4">
    <source>
        <dbReference type="WBParaSite" id="HPBE_0001123601-mRNA-1"/>
    </source>
</evidence>
<evidence type="ECO:0000256" key="1">
    <source>
        <dbReference type="SAM" id="MobiDB-lite"/>
    </source>
</evidence>
<dbReference type="Proteomes" id="UP000050761">
    <property type="component" value="Unassembled WGS sequence"/>
</dbReference>